<dbReference type="SUPFAM" id="SSF56420">
    <property type="entry name" value="Peptide deformylase"/>
    <property type="match status" value="1"/>
</dbReference>
<accession>A0A1G2P306</accession>
<dbReference type="PRINTS" id="PR01576">
    <property type="entry name" value="PDEFORMYLASE"/>
</dbReference>
<comment type="similarity">
    <text evidence="1 5">Belongs to the polypeptide deformylase family.</text>
</comment>
<keyword evidence="5" id="KW-0408">Iron</keyword>
<dbReference type="GO" id="GO:0006412">
    <property type="term" value="P:translation"/>
    <property type="evidence" value="ECO:0007669"/>
    <property type="project" value="UniProtKB-UniRule"/>
</dbReference>
<dbReference type="Gene3D" id="3.90.45.10">
    <property type="entry name" value="Peptide deformylase"/>
    <property type="match status" value="1"/>
</dbReference>
<dbReference type="GO" id="GO:0042586">
    <property type="term" value="F:peptide deformylase activity"/>
    <property type="evidence" value="ECO:0007669"/>
    <property type="project" value="UniProtKB-UniRule"/>
</dbReference>
<dbReference type="InterPro" id="IPR036821">
    <property type="entry name" value="Peptide_deformylase_sf"/>
</dbReference>
<dbReference type="NCBIfam" id="TIGR00079">
    <property type="entry name" value="pept_deformyl"/>
    <property type="match status" value="1"/>
</dbReference>
<keyword evidence="3 5" id="KW-0378">Hydrolase</keyword>
<comment type="cofactor">
    <cofactor evidence="5">
        <name>Fe(2+)</name>
        <dbReference type="ChEBI" id="CHEBI:29033"/>
    </cofactor>
    <text evidence="5">Binds 1 Fe(2+) ion.</text>
</comment>
<dbReference type="EMBL" id="MHSK01000006">
    <property type="protein sequence ID" value="OHA42727.1"/>
    <property type="molecule type" value="Genomic_DNA"/>
</dbReference>
<sequence length="184" mass="20801">MKKIVQKDDLVLRMTALSVPPDEIKSAKIKKIIEEMRSALAQESDGVGLAAPQIGYSLRIFIVSEKVFSIAKEMGEKKIQDGEIRQSHNKGLVFINPEIIKLSKEKRNLEEGCLSVRPFYGKVERRTRAKIRFLDEKGNVVERGASGLMAQIFQHEVDHLNGILFTDRAKNIKEIDVLNEKDGL</sequence>
<evidence type="ECO:0000313" key="6">
    <source>
        <dbReference type="EMBL" id="OHA42727.1"/>
    </source>
</evidence>
<feature type="active site" evidence="5">
    <location>
        <position position="156"/>
    </location>
</feature>
<dbReference type="NCBIfam" id="NF001159">
    <property type="entry name" value="PRK00150.1-3"/>
    <property type="match status" value="1"/>
</dbReference>
<name>A0A1G2P306_9BACT</name>
<comment type="catalytic activity">
    <reaction evidence="5">
        <text>N-terminal N-formyl-L-methionyl-[peptide] + H2O = N-terminal L-methionyl-[peptide] + formate</text>
        <dbReference type="Rhea" id="RHEA:24420"/>
        <dbReference type="Rhea" id="RHEA-COMP:10639"/>
        <dbReference type="Rhea" id="RHEA-COMP:10640"/>
        <dbReference type="ChEBI" id="CHEBI:15377"/>
        <dbReference type="ChEBI" id="CHEBI:15740"/>
        <dbReference type="ChEBI" id="CHEBI:49298"/>
        <dbReference type="ChEBI" id="CHEBI:64731"/>
        <dbReference type="EC" id="3.5.1.88"/>
    </reaction>
</comment>
<protein>
    <recommendedName>
        <fullName evidence="5">Peptide deformylase</fullName>
        <shortName evidence="5">PDF</shortName>
        <ecNumber evidence="5">3.5.1.88</ecNumber>
    </recommendedName>
    <alternativeName>
        <fullName evidence="5">Polypeptide deformylase</fullName>
    </alternativeName>
</protein>
<comment type="caution">
    <text evidence="6">The sequence shown here is derived from an EMBL/GenBank/DDBJ whole genome shotgun (WGS) entry which is preliminary data.</text>
</comment>
<evidence type="ECO:0000256" key="3">
    <source>
        <dbReference type="ARBA" id="ARBA00022801"/>
    </source>
</evidence>
<dbReference type="Proteomes" id="UP000177269">
    <property type="component" value="Unassembled WGS sequence"/>
</dbReference>
<evidence type="ECO:0000313" key="7">
    <source>
        <dbReference type="Proteomes" id="UP000177269"/>
    </source>
</evidence>
<evidence type="ECO:0000256" key="2">
    <source>
        <dbReference type="ARBA" id="ARBA00022723"/>
    </source>
</evidence>
<evidence type="ECO:0000256" key="4">
    <source>
        <dbReference type="ARBA" id="ARBA00022917"/>
    </source>
</evidence>
<evidence type="ECO:0000256" key="1">
    <source>
        <dbReference type="ARBA" id="ARBA00010759"/>
    </source>
</evidence>
<dbReference type="PANTHER" id="PTHR10458">
    <property type="entry name" value="PEPTIDE DEFORMYLASE"/>
    <property type="match status" value="1"/>
</dbReference>
<dbReference type="FunFam" id="3.90.45.10:FF:000003">
    <property type="entry name" value="Peptide deformylase"/>
    <property type="match status" value="1"/>
</dbReference>
<feature type="binding site" evidence="5">
    <location>
        <position position="113"/>
    </location>
    <ligand>
        <name>Fe cation</name>
        <dbReference type="ChEBI" id="CHEBI:24875"/>
    </ligand>
</feature>
<dbReference type="AlphaFoldDB" id="A0A1G2P306"/>
<keyword evidence="4 5" id="KW-0648">Protein biosynthesis</keyword>
<evidence type="ECO:0000256" key="5">
    <source>
        <dbReference type="HAMAP-Rule" id="MF_00163"/>
    </source>
</evidence>
<dbReference type="CDD" id="cd00487">
    <property type="entry name" value="Pep_deformylase"/>
    <property type="match status" value="1"/>
</dbReference>
<keyword evidence="2 5" id="KW-0479">Metal-binding</keyword>
<dbReference type="PIRSF" id="PIRSF004749">
    <property type="entry name" value="Pep_def"/>
    <property type="match status" value="1"/>
</dbReference>
<dbReference type="Pfam" id="PF01327">
    <property type="entry name" value="Pep_deformylase"/>
    <property type="match status" value="1"/>
</dbReference>
<feature type="binding site" evidence="5">
    <location>
        <position position="155"/>
    </location>
    <ligand>
        <name>Fe cation</name>
        <dbReference type="ChEBI" id="CHEBI:24875"/>
    </ligand>
</feature>
<dbReference type="GO" id="GO:0046872">
    <property type="term" value="F:metal ion binding"/>
    <property type="evidence" value="ECO:0007669"/>
    <property type="project" value="UniProtKB-KW"/>
</dbReference>
<gene>
    <name evidence="5" type="primary">def</name>
    <name evidence="6" type="ORF">A3G52_02890</name>
</gene>
<comment type="function">
    <text evidence="5">Removes the formyl group from the N-terminal Met of newly synthesized proteins. Requires at least a dipeptide for an efficient rate of reaction. N-terminal L-methionine is a prerequisite for activity but the enzyme has broad specificity at other positions.</text>
</comment>
<proteinExistence type="inferred from homology"/>
<organism evidence="6 7">
    <name type="scientific">Candidatus Taylorbacteria bacterium RIFCSPLOWO2_12_FULL_43_20</name>
    <dbReference type="NCBI Taxonomy" id="1802332"/>
    <lineage>
        <taxon>Bacteria</taxon>
        <taxon>Candidatus Tayloriibacteriota</taxon>
    </lineage>
</organism>
<dbReference type="PANTHER" id="PTHR10458:SF22">
    <property type="entry name" value="PEPTIDE DEFORMYLASE"/>
    <property type="match status" value="1"/>
</dbReference>
<feature type="binding site" evidence="5">
    <location>
        <position position="159"/>
    </location>
    <ligand>
        <name>Fe cation</name>
        <dbReference type="ChEBI" id="CHEBI:24875"/>
    </ligand>
</feature>
<dbReference type="HAMAP" id="MF_00163">
    <property type="entry name" value="Pep_deformylase"/>
    <property type="match status" value="1"/>
</dbReference>
<dbReference type="EC" id="3.5.1.88" evidence="5"/>
<reference evidence="6 7" key="1">
    <citation type="journal article" date="2016" name="Nat. Commun.">
        <title>Thousands of microbial genomes shed light on interconnected biogeochemical processes in an aquifer system.</title>
        <authorList>
            <person name="Anantharaman K."/>
            <person name="Brown C.T."/>
            <person name="Hug L.A."/>
            <person name="Sharon I."/>
            <person name="Castelle C.J."/>
            <person name="Probst A.J."/>
            <person name="Thomas B.C."/>
            <person name="Singh A."/>
            <person name="Wilkins M.J."/>
            <person name="Karaoz U."/>
            <person name="Brodie E.L."/>
            <person name="Williams K.H."/>
            <person name="Hubbard S.S."/>
            <person name="Banfield J.F."/>
        </authorList>
    </citation>
    <scope>NUCLEOTIDE SEQUENCE [LARGE SCALE GENOMIC DNA]</scope>
</reference>
<dbReference type="InterPro" id="IPR023635">
    <property type="entry name" value="Peptide_deformylase"/>
</dbReference>